<dbReference type="Gene3D" id="2.30.110.10">
    <property type="entry name" value="Electron Transport, Fmn-binding Protein, Chain A"/>
    <property type="match status" value="1"/>
</dbReference>
<dbReference type="GO" id="GO:0005829">
    <property type="term" value="C:cytosol"/>
    <property type="evidence" value="ECO:0007669"/>
    <property type="project" value="TreeGrafter"/>
</dbReference>
<protein>
    <submittedName>
        <fullName evidence="3">Unannotated protein</fullName>
    </submittedName>
</protein>
<dbReference type="SUPFAM" id="SSF50475">
    <property type="entry name" value="FMN-binding split barrel"/>
    <property type="match status" value="1"/>
</dbReference>
<keyword evidence="1" id="KW-0560">Oxidoreductase</keyword>
<dbReference type="InterPro" id="IPR011576">
    <property type="entry name" value="Pyridox_Oxase_N"/>
</dbReference>
<evidence type="ECO:0000256" key="1">
    <source>
        <dbReference type="ARBA" id="ARBA00023002"/>
    </source>
</evidence>
<gene>
    <name evidence="3" type="ORF">UFOPK2399_01964</name>
</gene>
<accession>A0A6J6QFC2</accession>
<dbReference type="InterPro" id="IPR052019">
    <property type="entry name" value="F420H2_bilvrd_red/Heme_oxyg"/>
</dbReference>
<sequence>MSNLTLTDLRDLLMAPSPAVLTTLRADGTPLASPVWFGFTEDAVEVVIAKGDVKLKHLGRDPRCALVVFETVAPFRGVEFRGEAELRIGGVGETRRAIAHRYLGAEGGDAFTERRSGVPATVCRLPIGTPRIWSLARLLEDGEGNGGGFDEPPPLLHAS</sequence>
<dbReference type="InterPro" id="IPR019920">
    <property type="entry name" value="F420-binding_dom_put"/>
</dbReference>
<reference evidence="3" key="1">
    <citation type="submission" date="2020-05" db="EMBL/GenBank/DDBJ databases">
        <authorList>
            <person name="Chiriac C."/>
            <person name="Salcher M."/>
            <person name="Ghai R."/>
            <person name="Kavagutti S V."/>
        </authorList>
    </citation>
    <scope>NUCLEOTIDE SEQUENCE</scope>
</reference>
<dbReference type="InterPro" id="IPR012349">
    <property type="entry name" value="Split_barrel_FMN-bd"/>
</dbReference>
<dbReference type="NCBIfam" id="TIGR03618">
    <property type="entry name" value="Rv1155_F420"/>
    <property type="match status" value="1"/>
</dbReference>
<feature type="domain" description="Pyridoxamine 5'-phosphate oxidase N-terminal" evidence="2">
    <location>
        <begin position="9"/>
        <end position="87"/>
    </location>
</feature>
<evidence type="ECO:0000259" key="2">
    <source>
        <dbReference type="Pfam" id="PF01243"/>
    </source>
</evidence>
<dbReference type="PANTHER" id="PTHR35176:SF6">
    <property type="entry name" value="HEME OXYGENASE HI_0854-RELATED"/>
    <property type="match status" value="1"/>
</dbReference>
<dbReference type="GO" id="GO:0016627">
    <property type="term" value="F:oxidoreductase activity, acting on the CH-CH group of donors"/>
    <property type="evidence" value="ECO:0007669"/>
    <property type="project" value="TreeGrafter"/>
</dbReference>
<name>A0A6J6QFC2_9ZZZZ</name>
<dbReference type="AlphaFoldDB" id="A0A6J6QFC2"/>
<dbReference type="GO" id="GO:0070967">
    <property type="term" value="F:coenzyme F420 binding"/>
    <property type="evidence" value="ECO:0007669"/>
    <property type="project" value="TreeGrafter"/>
</dbReference>
<organism evidence="3">
    <name type="scientific">freshwater metagenome</name>
    <dbReference type="NCBI Taxonomy" id="449393"/>
    <lineage>
        <taxon>unclassified sequences</taxon>
        <taxon>metagenomes</taxon>
        <taxon>ecological metagenomes</taxon>
    </lineage>
</organism>
<evidence type="ECO:0000313" key="3">
    <source>
        <dbReference type="EMBL" id="CAB4710480.1"/>
    </source>
</evidence>
<dbReference type="PANTHER" id="PTHR35176">
    <property type="entry name" value="HEME OXYGENASE HI_0854-RELATED"/>
    <property type="match status" value="1"/>
</dbReference>
<dbReference type="Pfam" id="PF01243">
    <property type="entry name" value="PNPOx_N"/>
    <property type="match status" value="1"/>
</dbReference>
<proteinExistence type="predicted"/>
<dbReference type="EMBL" id="CAEZXP010000011">
    <property type="protein sequence ID" value="CAB4710480.1"/>
    <property type="molecule type" value="Genomic_DNA"/>
</dbReference>